<sequence length="186" mass="18943">MSTIVLVLVATGLLMSVVGSFAPVFVAEAYVVAVAVAQPVGVALAVAAAVVVGQTLGKLVVLVCARAAPPADGAGRRAWLDRLRARTERWRAARAGSGPARAGGWLRRHVASVDRWTVDAMARPRAPLVVAVSGAVGLPPLLVVTVYAGRSTMPTSWFAAACAAGRGARMLTLALVPGLAGGLAFL</sequence>
<evidence type="ECO:0008006" key="4">
    <source>
        <dbReference type="Google" id="ProtNLM"/>
    </source>
</evidence>
<keyword evidence="1" id="KW-0812">Transmembrane</keyword>
<dbReference type="RefSeq" id="WP_214348142.1">
    <property type="nucleotide sequence ID" value="NZ_JAHBOH010000001.1"/>
</dbReference>
<name>A0ABS5TXI4_9CELL</name>
<keyword evidence="3" id="KW-1185">Reference proteome</keyword>
<dbReference type="EMBL" id="JAHBOH010000001">
    <property type="protein sequence ID" value="MBT0993870.1"/>
    <property type="molecule type" value="Genomic_DNA"/>
</dbReference>
<feature type="transmembrane region" description="Helical" evidence="1">
    <location>
        <begin position="128"/>
        <end position="148"/>
    </location>
</feature>
<accession>A0ABS5TXI4</accession>
<organism evidence="2 3">
    <name type="scientific">Cellulomonas fulva</name>
    <dbReference type="NCBI Taxonomy" id="2835530"/>
    <lineage>
        <taxon>Bacteria</taxon>
        <taxon>Bacillati</taxon>
        <taxon>Actinomycetota</taxon>
        <taxon>Actinomycetes</taxon>
        <taxon>Micrococcales</taxon>
        <taxon>Cellulomonadaceae</taxon>
        <taxon>Cellulomonas</taxon>
    </lineage>
</organism>
<feature type="transmembrane region" description="Helical" evidence="1">
    <location>
        <begin position="168"/>
        <end position="185"/>
    </location>
</feature>
<evidence type="ECO:0000313" key="3">
    <source>
        <dbReference type="Proteomes" id="UP000722125"/>
    </source>
</evidence>
<evidence type="ECO:0000256" key="1">
    <source>
        <dbReference type="SAM" id="Phobius"/>
    </source>
</evidence>
<keyword evidence="1" id="KW-1133">Transmembrane helix</keyword>
<protein>
    <recommendedName>
        <fullName evidence="4">VTT domain-containing protein</fullName>
    </recommendedName>
</protein>
<evidence type="ECO:0000313" key="2">
    <source>
        <dbReference type="EMBL" id="MBT0993870.1"/>
    </source>
</evidence>
<keyword evidence="1" id="KW-0472">Membrane</keyword>
<proteinExistence type="predicted"/>
<dbReference type="Proteomes" id="UP000722125">
    <property type="component" value="Unassembled WGS sequence"/>
</dbReference>
<gene>
    <name evidence="2" type="ORF">KIN34_06165</name>
</gene>
<feature type="transmembrane region" description="Helical" evidence="1">
    <location>
        <begin position="29"/>
        <end position="52"/>
    </location>
</feature>
<reference evidence="2 3" key="1">
    <citation type="submission" date="2021-05" db="EMBL/GenBank/DDBJ databases">
        <title>Description of Cellulomonas sp. DKR-3 sp. nov.</title>
        <authorList>
            <person name="Dahal R.H."/>
            <person name="Chaudhary D.K."/>
        </authorList>
    </citation>
    <scope>NUCLEOTIDE SEQUENCE [LARGE SCALE GENOMIC DNA]</scope>
    <source>
        <strain evidence="2 3">DKR-3</strain>
    </source>
</reference>
<comment type="caution">
    <text evidence="2">The sequence shown here is derived from an EMBL/GenBank/DDBJ whole genome shotgun (WGS) entry which is preliminary data.</text>
</comment>